<name>A0A6G1J9I4_9PLEO</name>
<keyword evidence="9" id="KW-0349">Heme</keyword>
<dbReference type="GO" id="GO:0046872">
    <property type="term" value="F:metal ion binding"/>
    <property type="evidence" value="ECO:0007669"/>
    <property type="project" value="UniProtKB-UniRule"/>
</dbReference>
<evidence type="ECO:0000256" key="9">
    <source>
        <dbReference type="PROSITE-ProRule" id="PRU01356"/>
    </source>
</evidence>
<dbReference type="SMART" id="SM00747">
    <property type="entry name" value="CFEM"/>
    <property type="match status" value="1"/>
</dbReference>
<comment type="subcellular location">
    <subcellularLocation>
        <location evidence="1">Membrane</location>
        <topology evidence="1">Lipid-anchor</topology>
        <topology evidence="1">GPI-anchor</topology>
    </subcellularLocation>
    <subcellularLocation>
        <location evidence="2">Secreted</location>
    </subcellularLocation>
</comment>
<evidence type="ECO:0000256" key="1">
    <source>
        <dbReference type="ARBA" id="ARBA00004589"/>
    </source>
</evidence>
<dbReference type="GO" id="GO:0098552">
    <property type="term" value="C:side of membrane"/>
    <property type="evidence" value="ECO:0007669"/>
    <property type="project" value="UniProtKB-KW"/>
</dbReference>
<dbReference type="InterPro" id="IPR008427">
    <property type="entry name" value="Extracellular_membr_CFEM_dom"/>
</dbReference>
<organism evidence="12 13">
    <name type="scientific">Lentithecium fluviatile CBS 122367</name>
    <dbReference type="NCBI Taxonomy" id="1168545"/>
    <lineage>
        <taxon>Eukaryota</taxon>
        <taxon>Fungi</taxon>
        <taxon>Dikarya</taxon>
        <taxon>Ascomycota</taxon>
        <taxon>Pezizomycotina</taxon>
        <taxon>Dothideomycetes</taxon>
        <taxon>Pleosporomycetidae</taxon>
        <taxon>Pleosporales</taxon>
        <taxon>Massarineae</taxon>
        <taxon>Lentitheciaceae</taxon>
        <taxon>Lentithecium</taxon>
    </lineage>
</organism>
<evidence type="ECO:0000256" key="2">
    <source>
        <dbReference type="ARBA" id="ARBA00004613"/>
    </source>
</evidence>
<reference evidence="12" key="1">
    <citation type="journal article" date="2020" name="Stud. Mycol.">
        <title>101 Dothideomycetes genomes: a test case for predicting lifestyles and emergence of pathogens.</title>
        <authorList>
            <person name="Haridas S."/>
            <person name="Albert R."/>
            <person name="Binder M."/>
            <person name="Bloem J."/>
            <person name="Labutti K."/>
            <person name="Salamov A."/>
            <person name="Andreopoulos B."/>
            <person name="Baker S."/>
            <person name="Barry K."/>
            <person name="Bills G."/>
            <person name="Bluhm B."/>
            <person name="Cannon C."/>
            <person name="Castanera R."/>
            <person name="Culley D."/>
            <person name="Daum C."/>
            <person name="Ezra D."/>
            <person name="Gonzalez J."/>
            <person name="Henrissat B."/>
            <person name="Kuo A."/>
            <person name="Liang C."/>
            <person name="Lipzen A."/>
            <person name="Lutzoni F."/>
            <person name="Magnuson J."/>
            <person name="Mondo S."/>
            <person name="Nolan M."/>
            <person name="Ohm R."/>
            <person name="Pangilinan J."/>
            <person name="Park H.-J."/>
            <person name="Ramirez L."/>
            <person name="Alfaro M."/>
            <person name="Sun H."/>
            <person name="Tritt A."/>
            <person name="Yoshinaga Y."/>
            <person name="Zwiers L.-H."/>
            <person name="Turgeon B."/>
            <person name="Goodwin S."/>
            <person name="Spatafora J."/>
            <person name="Crous P."/>
            <person name="Grigoriev I."/>
        </authorList>
    </citation>
    <scope>NUCLEOTIDE SEQUENCE</scope>
    <source>
        <strain evidence="12">CBS 122367</strain>
    </source>
</reference>
<dbReference type="Proteomes" id="UP000799291">
    <property type="component" value="Unassembled WGS sequence"/>
</dbReference>
<gene>
    <name evidence="12" type="ORF">K458DRAFT_295982</name>
</gene>
<keyword evidence="9" id="KW-0408">Iron</keyword>
<protein>
    <recommendedName>
        <fullName evidence="11">CFEM domain-containing protein</fullName>
    </recommendedName>
</protein>
<keyword evidence="8" id="KW-0449">Lipoprotein</keyword>
<evidence type="ECO:0000259" key="11">
    <source>
        <dbReference type="PROSITE" id="PS52012"/>
    </source>
</evidence>
<evidence type="ECO:0000313" key="13">
    <source>
        <dbReference type="Proteomes" id="UP000799291"/>
    </source>
</evidence>
<feature type="domain" description="CFEM" evidence="11">
    <location>
        <begin position="1"/>
        <end position="116"/>
    </location>
</feature>
<feature type="signal peptide" evidence="10">
    <location>
        <begin position="1"/>
        <end position="19"/>
    </location>
</feature>
<dbReference type="Pfam" id="PF05730">
    <property type="entry name" value="CFEM"/>
    <property type="match status" value="1"/>
</dbReference>
<evidence type="ECO:0000256" key="7">
    <source>
        <dbReference type="ARBA" id="ARBA00023157"/>
    </source>
</evidence>
<dbReference type="GO" id="GO:0005576">
    <property type="term" value="C:extracellular region"/>
    <property type="evidence" value="ECO:0007669"/>
    <property type="project" value="UniProtKB-SubCell"/>
</dbReference>
<evidence type="ECO:0000256" key="8">
    <source>
        <dbReference type="ARBA" id="ARBA00023288"/>
    </source>
</evidence>
<accession>A0A6G1J9I4</accession>
<evidence type="ECO:0000256" key="5">
    <source>
        <dbReference type="ARBA" id="ARBA00022622"/>
    </source>
</evidence>
<comment type="caution">
    <text evidence="9">Lacks conserved residue(s) required for the propagation of feature annotation.</text>
</comment>
<keyword evidence="9" id="KW-0479">Metal-binding</keyword>
<evidence type="ECO:0000256" key="6">
    <source>
        <dbReference type="ARBA" id="ARBA00022729"/>
    </source>
</evidence>
<dbReference type="PROSITE" id="PS52012">
    <property type="entry name" value="CFEM"/>
    <property type="match status" value="1"/>
</dbReference>
<feature type="binding site" description="axial binding residue" evidence="9">
    <location>
        <position position="46"/>
    </location>
    <ligand>
        <name>heme</name>
        <dbReference type="ChEBI" id="CHEBI:30413"/>
    </ligand>
    <ligandPart>
        <name>Fe</name>
        <dbReference type="ChEBI" id="CHEBI:18248"/>
    </ligandPart>
</feature>
<evidence type="ECO:0000256" key="4">
    <source>
        <dbReference type="ARBA" id="ARBA00022525"/>
    </source>
</evidence>
<keyword evidence="13" id="KW-1185">Reference proteome</keyword>
<comment type="similarity">
    <text evidence="3">Belongs to the RBT5 family.</text>
</comment>
<keyword evidence="5" id="KW-0325">Glycoprotein</keyword>
<keyword evidence="5" id="KW-0336">GPI-anchor</keyword>
<dbReference type="AlphaFoldDB" id="A0A6G1J9I4"/>
<keyword evidence="5" id="KW-0472">Membrane</keyword>
<feature type="disulfide bond" evidence="9">
    <location>
        <begin position="42"/>
        <end position="49"/>
    </location>
</feature>
<keyword evidence="6 10" id="KW-0732">Signal</keyword>
<keyword evidence="4" id="KW-0964">Secreted</keyword>
<sequence>MRFAISALAFAASVVFVGAQDLQGIPSCALACFATAVPATGCSLTDTQCQCTTGRDSITASITLCVPDRCSAEDIASIAPAVEAICGRAGITISNLPTAVSTISSTNTASRTATTTGAASTTTSPRQQTENAAVLNLAGMGAVAMGFAAAFL</sequence>
<proteinExistence type="inferred from homology"/>
<keyword evidence="7 9" id="KW-1015">Disulfide bond</keyword>
<evidence type="ECO:0000256" key="10">
    <source>
        <dbReference type="SAM" id="SignalP"/>
    </source>
</evidence>
<dbReference type="EMBL" id="MU005575">
    <property type="protein sequence ID" value="KAF2687078.1"/>
    <property type="molecule type" value="Genomic_DNA"/>
</dbReference>
<evidence type="ECO:0000313" key="12">
    <source>
        <dbReference type="EMBL" id="KAF2687078.1"/>
    </source>
</evidence>
<feature type="chain" id="PRO_5026279570" description="CFEM domain-containing protein" evidence="10">
    <location>
        <begin position="20"/>
        <end position="152"/>
    </location>
</feature>
<evidence type="ECO:0000256" key="3">
    <source>
        <dbReference type="ARBA" id="ARBA00010031"/>
    </source>
</evidence>
<dbReference type="OrthoDB" id="3065412at2759"/>